<gene>
    <name evidence="2" type="ORF">J3U87_07735</name>
</gene>
<keyword evidence="3" id="KW-1185">Reference proteome</keyword>
<dbReference type="RefSeq" id="WP_237382456.1">
    <property type="nucleotide sequence ID" value="NZ_CP071793.1"/>
</dbReference>
<dbReference type="Proteomes" id="UP000663929">
    <property type="component" value="Chromosome"/>
</dbReference>
<dbReference type="AlphaFoldDB" id="A0A8A4TTD1"/>
<proteinExistence type="predicted"/>
<feature type="domain" description="FAD-binding" evidence="1">
    <location>
        <begin position="15"/>
        <end position="244"/>
    </location>
</feature>
<dbReference type="PANTHER" id="PTHR43747">
    <property type="entry name" value="FAD-BINDING PROTEIN"/>
    <property type="match status" value="1"/>
</dbReference>
<dbReference type="InterPro" id="IPR050816">
    <property type="entry name" value="Flavin-dep_Halogenase_NPB"/>
</dbReference>
<dbReference type="SUPFAM" id="SSF51905">
    <property type="entry name" value="FAD/NAD(P)-binding domain"/>
    <property type="match status" value="1"/>
</dbReference>
<organism evidence="2 3">
    <name type="scientific">Sulfidibacter corallicola</name>
    <dbReference type="NCBI Taxonomy" id="2818388"/>
    <lineage>
        <taxon>Bacteria</taxon>
        <taxon>Pseudomonadati</taxon>
        <taxon>Acidobacteriota</taxon>
        <taxon>Holophagae</taxon>
        <taxon>Acanthopleuribacterales</taxon>
        <taxon>Acanthopleuribacteraceae</taxon>
        <taxon>Sulfidibacter</taxon>
    </lineage>
</organism>
<dbReference type="PANTHER" id="PTHR43747:SF1">
    <property type="entry name" value="SLR1998 PROTEIN"/>
    <property type="match status" value="1"/>
</dbReference>
<evidence type="ECO:0000259" key="1">
    <source>
        <dbReference type="Pfam" id="PF01494"/>
    </source>
</evidence>
<dbReference type="Gene3D" id="3.50.50.60">
    <property type="entry name" value="FAD/NAD(P)-binding domain"/>
    <property type="match status" value="1"/>
</dbReference>
<evidence type="ECO:0000313" key="2">
    <source>
        <dbReference type="EMBL" id="QTD52348.1"/>
    </source>
</evidence>
<sequence>MGDVIPQLGKEPLDLVVLGGGLAGLTLALQVRRARPETRILVLEKGSHPVPEAAFKVGESSVELGAHYFAKVLGLEAHIAQDHLPKLGLRFFFKGARADDSGSRLTTGLEVGADRFFPTPSYQLDRGRLENHLAAQLRETGVFFLDSAKVNEVALGEAGDLHRVSFTREASHRSVSARWVVDASGRASLLKRRLNLAEEIPHKVNAVWFRIKDLPPLDQWCPAWSAEAGAEGRRWLSTNHLMGSGYWVWVIPLSSGSTSVGIVADPRIHLLSDMNRFERALDWLSRHEPDCAAVVARHREDLQDFLVLRHFSYGCKRVFSADRWALTGEAGIFLDPFYSPGSDFIAVSNTFVADLILKDLNGKRIAGSANIYEQLYLSYFKNTLAVYRDQYPLFGNPHIMPIKIYWDYAVYWTLFAFVFVQGRLTQLGLYALIQDRFLQAGDLNNRMQAFFREWHRHDCPEVPHAFLNQAEIPLMHRLNEGLSEPLDDEAFVVRFEENVSILMQLAEQIVAWAVERVPELGAHWETPETSEGRSVESEGTQEVYLAEAFAALR</sequence>
<name>A0A8A4TTD1_SULCO</name>
<dbReference type="EMBL" id="CP071793">
    <property type="protein sequence ID" value="QTD52348.1"/>
    <property type="molecule type" value="Genomic_DNA"/>
</dbReference>
<accession>A0A8A4TTD1</accession>
<dbReference type="Pfam" id="PF01494">
    <property type="entry name" value="FAD_binding_3"/>
    <property type="match status" value="1"/>
</dbReference>
<reference evidence="2" key="1">
    <citation type="submission" date="2021-03" db="EMBL/GenBank/DDBJ databases">
        <title>Acanthopleuribacteraceae sp. M133.</title>
        <authorList>
            <person name="Wang G."/>
        </authorList>
    </citation>
    <scope>NUCLEOTIDE SEQUENCE</scope>
    <source>
        <strain evidence="2">M133</strain>
    </source>
</reference>
<protein>
    <submittedName>
        <fullName evidence="2">Tryptophan 7-halogenase</fullName>
    </submittedName>
</protein>
<dbReference type="GO" id="GO:0071949">
    <property type="term" value="F:FAD binding"/>
    <property type="evidence" value="ECO:0007669"/>
    <property type="project" value="InterPro"/>
</dbReference>
<dbReference type="InterPro" id="IPR002938">
    <property type="entry name" value="FAD-bd"/>
</dbReference>
<dbReference type="KEGG" id="scor:J3U87_07735"/>
<evidence type="ECO:0000313" key="3">
    <source>
        <dbReference type="Proteomes" id="UP000663929"/>
    </source>
</evidence>
<dbReference type="InterPro" id="IPR036188">
    <property type="entry name" value="FAD/NAD-bd_sf"/>
</dbReference>